<dbReference type="PRINTS" id="PR00411">
    <property type="entry name" value="PNDRDTASEI"/>
</dbReference>
<evidence type="ECO:0000256" key="11">
    <source>
        <dbReference type="ARBA" id="ARBA00023027"/>
    </source>
</evidence>
<dbReference type="Proteomes" id="UP000190896">
    <property type="component" value="Unassembled WGS sequence"/>
</dbReference>
<protein>
    <recommendedName>
        <fullName evidence="5">Soluble pyridine nucleotide transhydrogenase</fullName>
        <ecNumber evidence="4">1.6.1.1</ecNumber>
    </recommendedName>
    <alternativeName>
        <fullName evidence="12">NAD(P)(+) transhydrogenase [B-specific]</fullName>
    </alternativeName>
</protein>
<dbReference type="Gene3D" id="3.30.390.30">
    <property type="match status" value="1"/>
</dbReference>
<dbReference type="SUPFAM" id="SSF51905">
    <property type="entry name" value="FAD/NAD(P)-binding domain"/>
    <property type="match status" value="1"/>
</dbReference>
<dbReference type="EC" id="1.6.1.1" evidence="4"/>
<feature type="binding site" evidence="13">
    <location>
        <position position="53"/>
    </location>
    <ligand>
        <name>FAD</name>
        <dbReference type="ChEBI" id="CHEBI:57692"/>
    </ligand>
</feature>
<gene>
    <name evidence="16" type="ORF">BOW51_10980</name>
</gene>
<evidence type="ECO:0000259" key="14">
    <source>
        <dbReference type="Pfam" id="PF02852"/>
    </source>
</evidence>
<dbReference type="GO" id="GO:0004148">
    <property type="term" value="F:dihydrolipoyl dehydrogenase (NADH) activity"/>
    <property type="evidence" value="ECO:0007669"/>
    <property type="project" value="TreeGrafter"/>
</dbReference>
<evidence type="ECO:0000259" key="15">
    <source>
        <dbReference type="Pfam" id="PF07992"/>
    </source>
</evidence>
<dbReference type="InterPro" id="IPR023753">
    <property type="entry name" value="FAD/NAD-binding_dom"/>
</dbReference>
<dbReference type="SUPFAM" id="SSF55424">
    <property type="entry name" value="FAD/NAD-linked reductases, dimerisation (C-terminal) domain"/>
    <property type="match status" value="1"/>
</dbReference>
<dbReference type="InterPro" id="IPR036188">
    <property type="entry name" value="FAD/NAD-bd_sf"/>
</dbReference>
<dbReference type="GO" id="GO:0005829">
    <property type="term" value="C:cytosol"/>
    <property type="evidence" value="ECO:0007669"/>
    <property type="project" value="TreeGrafter"/>
</dbReference>
<evidence type="ECO:0000313" key="16">
    <source>
        <dbReference type="EMBL" id="OOZ35650.1"/>
    </source>
</evidence>
<evidence type="ECO:0000256" key="1">
    <source>
        <dbReference type="ARBA" id="ARBA00002842"/>
    </source>
</evidence>
<dbReference type="Pfam" id="PF07992">
    <property type="entry name" value="Pyr_redox_2"/>
    <property type="match status" value="1"/>
</dbReference>
<name>A0A1T2KSG8_9GAMM</name>
<sequence length="465" mass="51543">MSTTDYDTIVIGSGPGGEGAAMKLTKSGHRVAIVEMHEQVGGGCTHWGTIPSKALRHSIQMLVDYKRNPLFSHTLEQVNVDYPQLLKAADSVIQDQVSTRYRYYSRNGVDVLFGRARFIDAHTIEVEAADNSAEQYKADNFVIATGSSPYHPPDIDFSHPNILDSDTVLGLEHTPKSLTIYGAGVIGCEYASIFCNLDVKVNLVNTRDRLLSFLDDEITDALSYHLRNQGVVIRHNEEYERVEPTEDGVILHCKSGKKFKTDLLLWANGRSGNTAQMRLDEVGVEVNRRAQIEVDKSYQTTHPHIYAVGDVVGAPGLASASYDQGRFVGAHIAKSECDWSLIEDFPTGIYTNPEISSIGRTERELTDQQVPYEVGHAMFKSIARAQITGHTVGMLKILFHRETLEILGIHCFGETAAEIVHIGQAIMAQKESANSLLYFTETTFNYPTMAEAYRVAALNGLNRLF</sequence>
<keyword evidence="9" id="KW-0521">NADP</keyword>
<comment type="subcellular location">
    <subcellularLocation>
        <location evidence="2">Cytoplasm</location>
    </subcellularLocation>
</comment>
<comment type="cofactor">
    <cofactor evidence="13">
        <name>FAD</name>
        <dbReference type="ChEBI" id="CHEBI:57692"/>
    </cofactor>
    <text evidence="13">Binds 1 FAD per subunit.</text>
</comment>
<keyword evidence="8 13" id="KW-0274">FAD</keyword>
<accession>A0A1T2KSG8</accession>
<organism evidence="16 17">
    <name type="scientific">Solemya velesiana gill symbiont</name>
    <dbReference type="NCBI Taxonomy" id="1918948"/>
    <lineage>
        <taxon>Bacteria</taxon>
        <taxon>Pseudomonadati</taxon>
        <taxon>Pseudomonadota</taxon>
        <taxon>Gammaproteobacteria</taxon>
        <taxon>sulfur-oxidizing symbionts</taxon>
    </lineage>
</organism>
<keyword evidence="10" id="KW-0560">Oxidoreductase</keyword>
<evidence type="ECO:0000256" key="9">
    <source>
        <dbReference type="ARBA" id="ARBA00022857"/>
    </source>
</evidence>
<dbReference type="AlphaFoldDB" id="A0A1T2KSG8"/>
<dbReference type="PRINTS" id="PR00368">
    <property type="entry name" value="FADPNR"/>
</dbReference>
<feature type="domain" description="FAD/NAD(P)-binding" evidence="15">
    <location>
        <begin position="6"/>
        <end position="325"/>
    </location>
</feature>
<keyword evidence="11 13" id="KW-0520">NAD</keyword>
<dbReference type="InterPro" id="IPR050151">
    <property type="entry name" value="Class-I_Pyr_Nuc-Dis_Oxidored"/>
</dbReference>
<dbReference type="GO" id="GO:0050660">
    <property type="term" value="F:flavin adenine dinucleotide binding"/>
    <property type="evidence" value="ECO:0007669"/>
    <property type="project" value="TreeGrafter"/>
</dbReference>
<evidence type="ECO:0000256" key="2">
    <source>
        <dbReference type="ARBA" id="ARBA00004496"/>
    </source>
</evidence>
<reference evidence="16 17" key="1">
    <citation type="submission" date="2016-11" db="EMBL/GenBank/DDBJ databases">
        <title>Mixed transmission modes and dynamic genome evolution in an obligate animal-bacterial symbiosis.</title>
        <authorList>
            <person name="Russell S.L."/>
            <person name="Corbett-Detig R.B."/>
            <person name="Cavanaugh C.M."/>
        </authorList>
    </citation>
    <scope>NUCLEOTIDE SEQUENCE [LARGE SCALE GENOMIC DNA]</scope>
    <source>
        <strain evidence="16">Se-Cadez</strain>
    </source>
</reference>
<comment type="caution">
    <text evidence="16">The sequence shown here is derived from an EMBL/GenBank/DDBJ whole genome shotgun (WGS) entry which is preliminary data.</text>
</comment>
<dbReference type="GO" id="GO:0003957">
    <property type="term" value="F:NAD(P)+ transhydrogenase (Si-specific) activity"/>
    <property type="evidence" value="ECO:0007669"/>
    <property type="project" value="UniProtKB-EC"/>
</dbReference>
<evidence type="ECO:0000256" key="10">
    <source>
        <dbReference type="ARBA" id="ARBA00023002"/>
    </source>
</evidence>
<evidence type="ECO:0000256" key="6">
    <source>
        <dbReference type="ARBA" id="ARBA00022490"/>
    </source>
</evidence>
<evidence type="ECO:0000313" key="17">
    <source>
        <dbReference type="Proteomes" id="UP000190896"/>
    </source>
</evidence>
<feature type="binding site" evidence="13">
    <location>
        <begin position="145"/>
        <end position="147"/>
    </location>
    <ligand>
        <name>FAD</name>
        <dbReference type="ChEBI" id="CHEBI:57692"/>
    </ligand>
</feature>
<comment type="similarity">
    <text evidence="3">Belongs to the class-I pyridine nucleotide-disulfide oxidoreductase family.</text>
</comment>
<evidence type="ECO:0000256" key="3">
    <source>
        <dbReference type="ARBA" id="ARBA00007532"/>
    </source>
</evidence>
<dbReference type="EMBL" id="MPRJ01000086">
    <property type="protein sequence ID" value="OOZ35650.1"/>
    <property type="molecule type" value="Genomic_DNA"/>
</dbReference>
<comment type="function">
    <text evidence="1">Conversion of NADPH, generated by peripheral catabolic pathways, to NADH, which can enter the respiratory chain for energy generation.</text>
</comment>
<dbReference type="PANTHER" id="PTHR22912">
    <property type="entry name" value="DISULFIDE OXIDOREDUCTASE"/>
    <property type="match status" value="1"/>
</dbReference>
<dbReference type="Gene3D" id="3.50.50.60">
    <property type="entry name" value="FAD/NAD(P)-binding domain"/>
    <property type="match status" value="2"/>
</dbReference>
<evidence type="ECO:0000256" key="13">
    <source>
        <dbReference type="PIRSR" id="PIRSR000350-3"/>
    </source>
</evidence>
<keyword evidence="7" id="KW-0285">Flavoprotein</keyword>
<dbReference type="PIRSF" id="PIRSF000350">
    <property type="entry name" value="Mercury_reductase_MerA"/>
    <property type="match status" value="1"/>
</dbReference>
<dbReference type="InterPro" id="IPR004099">
    <property type="entry name" value="Pyr_nucl-diS_OxRdtase_dimer"/>
</dbReference>
<dbReference type="FunFam" id="3.30.390.30:FF:000002">
    <property type="entry name" value="Soluble pyridine nucleotide transhydrogenase"/>
    <property type="match status" value="1"/>
</dbReference>
<dbReference type="Pfam" id="PF02852">
    <property type="entry name" value="Pyr_redox_dim"/>
    <property type="match status" value="1"/>
</dbReference>
<dbReference type="OrthoDB" id="9800167at2"/>
<keyword evidence="17" id="KW-1185">Reference proteome</keyword>
<dbReference type="PANTHER" id="PTHR22912:SF93">
    <property type="entry name" value="SOLUBLE PYRIDINE NUCLEOTIDE TRANSHYDROGENASE"/>
    <property type="match status" value="1"/>
</dbReference>
<dbReference type="GO" id="GO:0006103">
    <property type="term" value="P:2-oxoglutarate metabolic process"/>
    <property type="evidence" value="ECO:0007669"/>
    <property type="project" value="TreeGrafter"/>
</dbReference>
<keyword evidence="13" id="KW-0547">Nucleotide-binding</keyword>
<feature type="binding site" evidence="13">
    <location>
        <position position="310"/>
    </location>
    <ligand>
        <name>FAD</name>
        <dbReference type="ChEBI" id="CHEBI:57692"/>
    </ligand>
</feature>
<feature type="binding site" evidence="13">
    <location>
        <position position="269"/>
    </location>
    <ligand>
        <name>NAD(+)</name>
        <dbReference type="ChEBI" id="CHEBI:57540"/>
    </ligand>
</feature>
<proteinExistence type="inferred from homology"/>
<evidence type="ECO:0000256" key="5">
    <source>
        <dbReference type="ARBA" id="ARBA00016603"/>
    </source>
</evidence>
<feature type="binding site" evidence="13">
    <location>
        <begin position="182"/>
        <end position="189"/>
    </location>
    <ligand>
        <name>NAD(+)</name>
        <dbReference type="ChEBI" id="CHEBI:57540"/>
    </ligand>
</feature>
<feature type="domain" description="Pyridine nucleotide-disulphide oxidoreductase dimerisation" evidence="14">
    <location>
        <begin position="346"/>
        <end position="456"/>
    </location>
</feature>
<dbReference type="InterPro" id="IPR001100">
    <property type="entry name" value="Pyr_nuc-diS_OxRdtase"/>
</dbReference>
<keyword evidence="6" id="KW-0963">Cytoplasm</keyword>
<dbReference type="RefSeq" id="WP_078488053.1">
    <property type="nucleotide sequence ID" value="NZ_MPRJ01000086.1"/>
</dbReference>
<dbReference type="InterPro" id="IPR016156">
    <property type="entry name" value="FAD/NAD-linked_Rdtase_dimer_sf"/>
</dbReference>
<evidence type="ECO:0000256" key="7">
    <source>
        <dbReference type="ARBA" id="ARBA00022630"/>
    </source>
</evidence>
<evidence type="ECO:0000256" key="12">
    <source>
        <dbReference type="ARBA" id="ARBA00031183"/>
    </source>
</evidence>
<evidence type="ECO:0000256" key="8">
    <source>
        <dbReference type="ARBA" id="ARBA00022827"/>
    </source>
</evidence>
<dbReference type="NCBIfam" id="NF003585">
    <property type="entry name" value="PRK05249.1"/>
    <property type="match status" value="1"/>
</dbReference>
<dbReference type="FunFam" id="3.50.50.60:FF:000008">
    <property type="entry name" value="Soluble pyridine nucleotide transhydrogenase"/>
    <property type="match status" value="1"/>
</dbReference>
<evidence type="ECO:0000256" key="4">
    <source>
        <dbReference type="ARBA" id="ARBA00012772"/>
    </source>
</evidence>